<accession>A0A1I8AUH0</accession>
<evidence type="ECO:0000313" key="3">
    <source>
        <dbReference type="WBParaSite" id="L893_g930.t1"/>
    </source>
</evidence>
<reference evidence="3" key="1">
    <citation type="submission" date="2016-11" db="UniProtKB">
        <authorList>
            <consortium name="WormBaseParasite"/>
        </authorList>
    </citation>
    <scope>IDENTIFICATION</scope>
</reference>
<dbReference type="Proteomes" id="UP000095287">
    <property type="component" value="Unplaced"/>
</dbReference>
<feature type="region of interest" description="Disordered" evidence="1">
    <location>
        <begin position="43"/>
        <end position="92"/>
    </location>
</feature>
<keyword evidence="2" id="KW-1185">Reference proteome</keyword>
<name>A0A1I8AUH0_9BILA</name>
<organism evidence="2 3">
    <name type="scientific">Steinernema glaseri</name>
    <dbReference type="NCBI Taxonomy" id="37863"/>
    <lineage>
        <taxon>Eukaryota</taxon>
        <taxon>Metazoa</taxon>
        <taxon>Ecdysozoa</taxon>
        <taxon>Nematoda</taxon>
        <taxon>Chromadorea</taxon>
        <taxon>Rhabditida</taxon>
        <taxon>Tylenchina</taxon>
        <taxon>Panagrolaimomorpha</taxon>
        <taxon>Strongyloidoidea</taxon>
        <taxon>Steinernematidae</taxon>
        <taxon>Steinernema</taxon>
    </lineage>
</organism>
<dbReference type="AlphaFoldDB" id="A0A1I8AUH0"/>
<feature type="compositionally biased region" description="Acidic residues" evidence="1">
    <location>
        <begin position="51"/>
        <end position="65"/>
    </location>
</feature>
<sequence>MNPFTLLEIEKPLWPWNSQKVKGKEQRCRLDLKTTLESTLEPALDNKQGIDDGEEVEDTEVDIGNDDGTLSRIGDYEQTSLTDSPDDGAKPSNTLDVLGLTAFAEKVLEDFQPSKSNVTNYLR</sequence>
<dbReference type="WBParaSite" id="L893_g930.t1">
    <property type="protein sequence ID" value="L893_g930.t1"/>
    <property type="gene ID" value="L893_g930"/>
</dbReference>
<evidence type="ECO:0000256" key="1">
    <source>
        <dbReference type="SAM" id="MobiDB-lite"/>
    </source>
</evidence>
<proteinExistence type="predicted"/>
<protein>
    <submittedName>
        <fullName evidence="3">Uncharacterized protein</fullName>
    </submittedName>
</protein>
<evidence type="ECO:0000313" key="2">
    <source>
        <dbReference type="Proteomes" id="UP000095287"/>
    </source>
</evidence>